<evidence type="ECO:0000256" key="2">
    <source>
        <dbReference type="ARBA" id="ARBA00022771"/>
    </source>
</evidence>
<evidence type="ECO:0000313" key="7">
    <source>
        <dbReference type="Proteomes" id="UP000015105"/>
    </source>
</evidence>
<dbReference type="Gramene" id="AET3Gv20289900.1">
    <property type="protein sequence ID" value="AET3Gv20289900.1"/>
    <property type="gene ID" value="AET3Gv20289900"/>
</dbReference>
<keyword evidence="1" id="KW-0479">Metal-binding</keyword>
<proteinExistence type="predicted"/>
<dbReference type="PROSITE" id="PS50089">
    <property type="entry name" value="ZF_RING_2"/>
    <property type="match status" value="1"/>
</dbReference>
<dbReference type="RefSeq" id="XP_073367724.1">
    <property type="nucleotide sequence ID" value="XM_073511623.1"/>
</dbReference>
<dbReference type="InterPro" id="IPR013083">
    <property type="entry name" value="Znf_RING/FYVE/PHD"/>
</dbReference>
<evidence type="ECO:0000256" key="1">
    <source>
        <dbReference type="ARBA" id="ARBA00022723"/>
    </source>
</evidence>
<sequence>MPSAVFDIEALDEEGWERIHRYLTGNKDTARDQATETAMKALKTVEAPSDGRDCPICLDNAAARGAWKEGPCGHSFHEACLEKWLIKDKDKGSCPLCRRKLAPRVFPPLSDIARRNGRHVLGVDPFAW</sequence>
<reference evidence="7" key="2">
    <citation type="journal article" date="2017" name="Nat. Plants">
        <title>The Aegilops tauschii genome reveals multiple impacts of transposons.</title>
        <authorList>
            <person name="Zhao G."/>
            <person name="Zou C."/>
            <person name="Li K."/>
            <person name="Wang K."/>
            <person name="Li T."/>
            <person name="Gao L."/>
            <person name="Zhang X."/>
            <person name="Wang H."/>
            <person name="Yang Z."/>
            <person name="Liu X."/>
            <person name="Jiang W."/>
            <person name="Mao L."/>
            <person name="Kong X."/>
            <person name="Jiao Y."/>
            <person name="Jia J."/>
        </authorList>
    </citation>
    <scope>NUCLEOTIDE SEQUENCE [LARGE SCALE GENOMIC DNA]</scope>
    <source>
        <strain evidence="7">cv. AL8/78</strain>
    </source>
</reference>
<dbReference type="PANTHER" id="PTHR15710">
    <property type="entry name" value="E3 UBIQUITIN-PROTEIN LIGASE PRAJA"/>
    <property type="match status" value="1"/>
</dbReference>
<dbReference type="Proteomes" id="UP000015105">
    <property type="component" value="Chromosome 3D"/>
</dbReference>
<dbReference type="GO" id="GO:0016567">
    <property type="term" value="P:protein ubiquitination"/>
    <property type="evidence" value="ECO:0007669"/>
    <property type="project" value="TreeGrafter"/>
</dbReference>
<reference evidence="7" key="1">
    <citation type="journal article" date="2014" name="Science">
        <title>Ancient hybridizations among the ancestral genomes of bread wheat.</title>
        <authorList>
            <consortium name="International Wheat Genome Sequencing Consortium,"/>
            <person name="Marcussen T."/>
            <person name="Sandve S.R."/>
            <person name="Heier L."/>
            <person name="Spannagl M."/>
            <person name="Pfeifer M."/>
            <person name="Jakobsen K.S."/>
            <person name="Wulff B.B."/>
            <person name="Steuernagel B."/>
            <person name="Mayer K.F."/>
            <person name="Olsen O.A."/>
        </authorList>
    </citation>
    <scope>NUCLEOTIDE SEQUENCE [LARGE SCALE GENOMIC DNA]</scope>
    <source>
        <strain evidence="7">cv. AL8/78</strain>
    </source>
</reference>
<dbReference type="InterPro" id="IPR001841">
    <property type="entry name" value="Znf_RING"/>
</dbReference>
<keyword evidence="2 4" id="KW-0863">Zinc-finger</keyword>
<dbReference type="Gene3D" id="3.30.40.10">
    <property type="entry name" value="Zinc/RING finger domain, C3HC4 (zinc finger)"/>
    <property type="match status" value="1"/>
</dbReference>
<evidence type="ECO:0000256" key="4">
    <source>
        <dbReference type="PROSITE-ProRule" id="PRU00175"/>
    </source>
</evidence>
<dbReference type="EnsemblPlants" id="AET3Gv20289900.1">
    <property type="protein sequence ID" value="AET3Gv20289900.1"/>
    <property type="gene ID" value="AET3Gv20289900"/>
</dbReference>
<keyword evidence="3" id="KW-0862">Zinc</keyword>
<dbReference type="GO" id="GO:0005737">
    <property type="term" value="C:cytoplasm"/>
    <property type="evidence" value="ECO:0007669"/>
    <property type="project" value="TreeGrafter"/>
</dbReference>
<dbReference type="GeneID" id="141042741"/>
<dbReference type="SUPFAM" id="SSF57850">
    <property type="entry name" value="RING/U-box"/>
    <property type="match status" value="1"/>
</dbReference>
<dbReference type="CDD" id="cd16448">
    <property type="entry name" value="RING-H2"/>
    <property type="match status" value="1"/>
</dbReference>
<dbReference type="InterPro" id="IPR011016">
    <property type="entry name" value="Znf_RING-CH"/>
</dbReference>
<protein>
    <recommendedName>
        <fullName evidence="5">RING-type domain-containing protein</fullName>
    </recommendedName>
</protein>
<evidence type="ECO:0000313" key="6">
    <source>
        <dbReference type="EnsemblPlants" id="AET3Gv20289900.1"/>
    </source>
</evidence>
<dbReference type="SMART" id="SM00184">
    <property type="entry name" value="RING"/>
    <property type="match status" value="1"/>
</dbReference>
<dbReference type="SMART" id="SM00744">
    <property type="entry name" value="RINGv"/>
    <property type="match status" value="1"/>
</dbReference>
<dbReference type="AlphaFoldDB" id="A0A453EC17"/>
<reference evidence="6" key="3">
    <citation type="journal article" date="2017" name="Nature">
        <title>Genome sequence of the progenitor of the wheat D genome Aegilops tauschii.</title>
        <authorList>
            <person name="Luo M.C."/>
            <person name="Gu Y.Q."/>
            <person name="Puiu D."/>
            <person name="Wang H."/>
            <person name="Twardziok S.O."/>
            <person name="Deal K.R."/>
            <person name="Huo N."/>
            <person name="Zhu T."/>
            <person name="Wang L."/>
            <person name="Wang Y."/>
            <person name="McGuire P.E."/>
            <person name="Liu S."/>
            <person name="Long H."/>
            <person name="Ramasamy R.K."/>
            <person name="Rodriguez J.C."/>
            <person name="Van S.L."/>
            <person name="Yuan L."/>
            <person name="Wang Z."/>
            <person name="Xia Z."/>
            <person name="Xiao L."/>
            <person name="Anderson O.D."/>
            <person name="Ouyang S."/>
            <person name="Liang Y."/>
            <person name="Zimin A.V."/>
            <person name="Pertea G."/>
            <person name="Qi P."/>
            <person name="Bennetzen J.L."/>
            <person name="Dai X."/>
            <person name="Dawson M.W."/>
            <person name="Muller H.G."/>
            <person name="Kugler K."/>
            <person name="Rivarola-Duarte L."/>
            <person name="Spannagl M."/>
            <person name="Mayer K.F.X."/>
            <person name="Lu F.H."/>
            <person name="Bevan M.W."/>
            <person name="Leroy P."/>
            <person name="Li P."/>
            <person name="You F.M."/>
            <person name="Sun Q."/>
            <person name="Liu Z."/>
            <person name="Lyons E."/>
            <person name="Wicker T."/>
            <person name="Salzberg S.L."/>
            <person name="Devos K.M."/>
            <person name="Dvorak J."/>
        </authorList>
    </citation>
    <scope>NUCLEOTIDE SEQUENCE [LARGE SCALE GENOMIC DNA]</scope>
    <source>
        <strain evidence="6">cv. AL8/78</strain>
    </source>
</reference>
<reference evidence="6" key="5">
    <citation type="journal article" date="2021" name="G3 (Bethesda)">
        <title>Aegilops tauschii genome assembly Aet v5.0 features greater sequence contiguity and improved annotation.</title>
        <authorList>
            <person name="Wang L."/>
            <person name="Zhu T."/>
            <person name="Rodriguez J.C."/>
            <person name="Deal K.R."/>
            <person name="Dubcovsky J."/>
            <person name="McGuire P.E."/>
            <person name="Lux T."/>
            <person name="Spannagl M."/>
            <person name="Mayer K.F.X."/>
            <person name="Baldrich P."/>
            <person name="Meyers B.C."/>
            <person name="Huo N."/>
            <person name="Gu Y.Q."/>
            <person name="Zhou H."/>
            <person name="Devos K.M."/>
            <person name="Bennetzen J.L."/>
            <person name="Unver T."/>
            <person name="Budak H."/>
            <person name="Gulick P.J."/>
            <person name="Galiba G."/>
            <person name="Kalapos B."/>
            <person name="Nelson D.R."/>
            <person name="Li P."/>
            <person name="You F.M."/>
            <person name="Luo M.C."/>
            <person name="Dvorak J."/>
        </authorList>
    </citation>
    <scope>NUCLEOTIDE SEQUENCE [LARGE SCALE GENOMIC DNA]</scope>
    <source>
        <strain evidence="6">cv. AL8/78</strain>
    </source>
</reference>
<evidence type="ECO:0000256" key="3">
    <source>
        <dbReference type="ARBA" id="ARBA00022833"/>
    </source>
</evidence>
<dbReference type="PANTHER" id="PTHR15710:SF217">
    <property type="entry name" value="E3 UBIQUITIN-PROTEIN LIGASE RDUF2"/>
    <property type="match status" value="1"/>
</dbReference>
<dbReference type="STRING" id="200361.A0A453EC17"/>
<accession>A0A453EC17</accession>
<organism evidence="6 7">
    <name type="scientific">Aegilops tauschii subsp. strangulata</name>
    <name type="common">Goatgrass</name>
    <dbReference type="NCBI Taxonomy" id="200361"/>
    <lineage>
        <taxon>Eukaryota</taxon>
        <taxon>Viridiplantae</taxon>
        <taxon>Streptophyta</taxon>
        <taxon>Embryophyta</taxon>
        <taxon>Tracheophyta</taxon>
        <taxon>Spermatophyta</taxon>
        <taxon>Magnoliopsida</taxon>
        <taxon>Liliopsida</taxon>
        <taxon>Poales</taxon>
        <taxon>Poaceae</taxon>
        <taxon>BOP clade</taxon>
        <taxon>Pooideae</taxon>
        <taxon>Triticodae</taxon>
        <taxon>Triticeae</taxon>
        <taxon>Triticinae</taxon>
        <taxon>Aegilops</taxon>
    </lineage>
</organism>
<dbReference type="GO" id="GO:0061630">
    <property type="term" value="F:ubiquitin protein ligase activity"/>
    <property type="evidence" value="ECO:0007669"/>
    <property type="project" value="TreeGrafter"/>
</dbReference>
<feature type="domain" description="RING-type" evidence="5">
    <location>
        <begin position="54"/>
        <end position="98"/>
    </location>
</feature>
<evidence type="ECO:0000259" key="5">
    <source>
        <dbReference type="PROSITE" id="PS50089"/>
    </source>
</evidence>
<dbReference type="GO" id="GO:0008270">
    <property type="term" value="F:zinc ion binding"/>
    <property type="evidence" value="ECO:0007669"/>
    <property type="project" value="UniProtKB-KW"/>
</dbReference>
<name>A0A453EC17_AEGTS</name>
<reference evidence="6" key="4">
    <citation type="submission" date="2019-03" db="UniProtKB">
        <authorList>
            <consortium name="EnsemblPlants"/>
        </authorList>
    </citation>
    <scope>IDENTIFICATION</scope>
</reference>
<dbReference type="Pfam" id="PF13639">
    <property type="entry name" value="zf-RING_2"/>
    <property type="match status" value="1"/>
</dbReference>
<keyword evidence="7" id="KW-1185">Reference proteome</keyword>